<keyword evidence="1" id="KW-0732">Signal</keyword>
<evidence type="ECO:0000313" key="3">
    <source>
        <dbReference type="Proteomes" id="UP000436088"/>
    </source>
</evidence>
<organism evidence="2 3">
    <name type="scientific">Hibiscus syriacus</name>
    <name type="common">Rose of Sharon</name>
    <dbReference type="NCBI Taxonomy" id="106335"/>
    <lineage>
        <taxon>Eukaryota</taxon>
        <taxon>Viridiplantae</taxon>
        <taxon>Streptophyta</taxon>
        <taxon>Embryophyta</taxon>
        <taxon>Tracheophyta</taxon>
        <taxon>Spermatophyta</taxon>
        <taxon>Magnoliopsida</taxon>
        <taxon>eudicotyledons</taxon>
        <taxon>Gunneridae</taxon>
        <taxon>Pentapetalae</taxon>
        <taxon>rosids</taxon>
        <taxon>malvids</taxon>
        <taxon>Malvales</taxon>
        <taxon>Malvaceae</taxon>
        <taxon>Malvoideae</taxon>
        <taxon>Hibiscus</taxon>
    </lineage>
</organism>
<feature type="chain" id="PRO_5025408537" evidence="1">
    <location>
        <begin position="28"/>
        <end position="211"/>
    </location>
</feature>
<dbReference type="PANTHER" id="PTHR36069:SF1">
    <property type="entry name" value="EXPRESSED PROTEIN"/>
    <property type="match status" value="1"/>
</dbReference>
<name>A0A6A2Y2L2_HIBSY</name>
<dbReference type="Proteomes" id="UP000436088">
    <property type="component" value="Unassembled WGS sequence"/>
</dbReference>
<accession>A0A6A2Y2L2</accession>
<dbReference type="AlphaFoldDB" id="A0A6A2Y2L2"/>
<proteinExistence type="predicted"/>
<dbReference type="PANTHER" id="PTHR36069">
    <property type="entry name" value="EXPRESSED PROTEIN-RELATED"/>
    <property type="match status" value="1"/>
</dbReference>
<gene>
    <name evidence="2" type="ORF">F3Y22_tig00112856pilonHSYRG00070</name>
</gene>
<comment type="caution">
    <text evidence="2">The sequence shown here is derived from an EMBL/GenBank/DDBJ whole genome shotgun (WGS) entry which is preliminary data.</text>
</comment>
<dbReference type="EMBL" id="VEPZ02001660">
    <property type="protein sequence ID" value="KAE8664117.1"/>
    <property type="molecule type" value="Genomic_DNA"/>
</dbReference>
<evidence type="ECO:0000256" key="1">
    <source>
        <dbReference type="SAM" id="SignalP"/>
    </source>
</evidence>
<keyword evidence="3" id="KW-1185">Reference proteome</keyword>
<feature type="signal peptide" evidence="1">
    <location>
        <begin position="1"/>
        <end position="27"/>
    </location>
</feature>
<protein>
    <submittedName>
        <fullName evidence="2">Cellulose synthase-like D3</fullName>
    </submittedName>
</protein>
<dbReference type="InterPro" id="IPR053339">
    <property type="entry name" value="FAS1_domain_protein"/>
</dbReference>
<evidence type="ECO:0000313" key="2">
    <source>
        <dbReference type="EMBL" id="KAE8664117.1"/>
    </source>
</evidence>
<reference evidence="2" key="1">
    <citation type="submission" date="2019-09" db="EMBL/GenBank/DDBJ databases">
        <title>Draft genome information of white flower Hibiscus syriacus.</title>
        <authorList>
            <person name="Kim Y.-M."/>
        </authorList>
    </citation>
    <scope>NUCLEOTIDE SEQUENCE [LARGE SCALE GENOMIC DNA]</scope>
    <source>
        <strain evidence="2">YM2019G1</strain>
    </source>
</reference>
<sequence length="211" mass="23411">MTTKPMATTPIIITIVTLLISLHKSSCSTTTTLSPDNNQDLRVAMEEMQKASYFTFAMLLNMSPLDSKFLANVTFLMSNDWMLSKTVILENEVHTFLQRHSIPSQLIFEHLFFVNNNVRIISPNSCTAGSIRWHGFDVVLSLVSNVTLRTCSNNGGSVAPLTSPVDSLPPLPPPAVPYLIPSLTISWRLHHIRQAAAPGVHNFHGMRKCLN</sequence>